<proteinExistence type="predicted"/>
<dbReference type="EMBL" id="JAGIZA010000036">
    <property type="protein sequence ID" value="MBP0496363.1"/>
    <property type="molecule type" value="Genomic_DNA"/>
</dbReference>
<protein>
    <submittedName>
        <fullName evidence="1">Trypsin-like peptidase domain-containing protein</fullName>
    </submittedName>
</protein>
<gene>
    <name evidence="1" type="ORF">J5Y10_26515</name>
</gene>
<dbReference type="Gene3D" id="2.40.10.120">
    <property type="match status" value="1"/>
</dbReference>
<organism evidence="1 2">
    <name type="scientific">Roseomonas indoligenes</name>
    <dbReference type="NCBI Taxonomy" id="2820811"/>
    <lineage>
        <taxon>Bacteria</taxon>
        <taxon>Pseudomonadati</taxon>
        <taxon>Pseudomonadota</taxon>
        <taxon>Alphaproteobacteria</taxon>
        <taxon>Acetobacterales</taxon>
        <taxon>Roseomonadaceae</taxon>
        <taxon>Roseomonas</taxon>
    </lineage>
</organism>
<dbReference type="Proteomes" id="UP000677537">
    <property type="component" value="Unassembled WGS sequence"/>
</dbReference>
<comment type="caution">
    <text evidence="1">The sequence shown here is derived from an EMBL/GenBank/DDBJ whole genome shotgun (WGS) entry which is preliminary data.</text>
</comment>
<accession>A0A940SAH2</accession>
<keyword evidence="2" id="KW-1185">Reference proteome</keyword>
<evidence type="ECO:0000313" key="2">
    <source>
        <dbReference type="Proteomes" id="UP000677537"/>
    </source>
</evidence>
<name>A0A940SAH2_9PROT</name>
<evidence type="ECO:0000313" key="1">
    <source>
        <dbReference type="EMBL" id="MBP0496363.1"/>
    </source>
</evidence>
<dbReference type="RefSeq" id="WP_209377154.1">
    <property type="nucleotide sequence ID" value="NZ_JAGIZA010000036.1"/>
</dbReference>
<dbReference type="AlphaFoldDB" id="A0A940SAH2"/>
<sequence length="225" mass="22493">MAFLPLSACAGLPAREAAGTPIAPLVGTGFATLHADAGGAPGFLLGSAVAVAPGWVACASHALPRGAAAVWLRRGDGAPARRAAVLARSRRMDLSILSDEGGLLSPASLAEEAVEVGDPVWVAGMLGIGAGMASGVVEIPDAILPRFGHGFTTRMAALMGYSGGPVVGRDGRLHGLVSALPDGGSADALAWLSGMDLGGLAGGRGRWIFILSIQQVAEEAKRISA</sequence>
<dbReference type="Pfam" id="PF13365">
    <property type="entry name" value="Trypsin_2"/>
    <property type="match status" value="1"/>
</dbReference>
<dbReference type="SUPFAM" id="SSF50494">
    <property type="entry name" value="Trypsin-like serine proteases"/>
    <property type="match status" value="1"/>
</dbReference>
<reference evidence="1" key="1">
    <citation type="submission" date="2021-03" db="EMBL/GenBank/DDBJ databases">
        <authorList>
            <person name="So Y."/>
        </authorList>
    </citation>
    <scope>NUCLEOTIDE SEQUENCE</scope>
    <source>
        <strain evidence="1">SG15</strain>
    </source>
</reference>
<dbReference type="InterPro" id="IPR009003">
    <property type="entry name" value="Peptidase_S1_PA"/>
</dbReference>